<dbReference type="PANTHER" id="PTHR12788">
    <property type="entry name" value="PROTEIN-TYROSINE SULFOTRANSFERASE 2"/>
    <property type="match status" value="1"/>
</dbReference>
<dbReference type="InterPro" id="IPR019734">
    <property type="entry name" value="TPR_rpt"/>
</dbReference>
<dbReference type="SUPFAM" id="SSF48452">
    <property type="entry name" value="TPR-like"/>
    <property type="match status" value="1"/>
</dbReference>
<dbReference type="InterPro" id="IPR026634">
    <property type="entry name" value="TPST-like"/>
</dbReference>
<dbReference type="SMART" id="SM00028">
    <property type="entry name" value="TPR"/>
    <property type="match status" value="3"/>
</dbReference>
<dbReference type="RefSeq" id="WP_367853659.1">
    <property type="nucleotide sequence ID" value="NZ_JBFOHK010000002.1"/>
</dbReference>
<dbReference type="Pfam" id="PF13432">
    <property type="entry name" value="TPR_16"/>
    <property type="match status" value="2"/>
</dbReference>
<dbReference type="EMBL" id="JBFOHK010000002">
    <property type="protein sequence ID" value="MEW9571573.1"/>
    <property type="molecule type" value="Genomic_DNA"/>
</dbReference>
<organism evidence="3 4">
    <name type="scientific">Rhodanobacter lycopersici</name>
    <dbReference type="NCBI Taxonomy" id="3162487"/>
    <lineage>
        <taxon>Bacteria</taxon>
        <taxon>Pseudomonadati</taxon>
        <taxon>Pseudomonadota</taxon>
        <taxon>Gammaproteobacteria</taxon>
        <taxon>Lysobacterales</taxon>
        <taxon>Rhodanobacteraceae</taxon>
        <taxon>Rhodanobacter</taxon>
    </lineage>
</organism>
<dbReference type="Gene3D" id="1.25.40.10">
    <property type="entry name" value="Tetratricopeptide repeat domain"/>
    <property type="match status" value="1"/>
</dbReference>
<name>A0ABV3QCK8_9GAMM</name>
<feature type="repeat" description="TPR" evidence="2">
    <location>
        <begin position="53"/>
        <end position="86"/>
    </location>
</feature>
<gene>
    <name evidence="3" type="ORF">ABQJ54_07405</name>
</gene>
<proteinExistence type="predicted"/>
<keyword evidence="2" id="KW-0802">TPR repeat</keyword>
<dbReference type="PANTHER" id="PTHR12788:SF10">
    <property type="entry name" value="PROTEIN-TYROSINE SULFOTRANSFERASE"/>
    <property type="match status" value="1"/>
</dbReference>
<dbReference type="InterPro" id="IPR027417">
    <property type="entry name" value="P-loop_NTPase"/>
</dbReference>
<protein>
    <submittedName>
        <fullName evidence="3">Sulfotransferase</fullName>
    </submittedName>
</protein>
<evidence type="ECO:0000313" key="3">
    <source>
        <dbReference type="EMBL" id="MEW9571573.1"/>
    </source>
</evidence>
<keyword evidence="1" id="KW-0808">Transferase</keyword>
<dbReference type="SUPFAM" id="SSF52540">
    <property type="entry name" value="P-loop containing nucleoside triphosphate hydrolases"/>
    <property type="match status" value="1"/>
</dbReference>
<dbReference type="Gene3D" id="3.40.50.300">
    <property type="entry name" value="P-loop containing nucleotide triphosphate hydrolases"/>
    <property type="match status" value="1"/>
</dbReference>
<evidence type="ECO:0000313" key="4">
    <source>
        <dbReference type="Proteomes" id="UP001556220"/>
    </source>
</evidence>
<evidence type="ECO:0000256" key="2">
    <source>
        <dbReference type="PROSITE-ProRule" id="PRU00339"/>
    </source>
</evidence>
<dbReference type="InterPro" id="IPR011990">
    <property type="entry name" value="TPR-like_helical_dom_sf"/>
</dbReference>
<dbReference type="Proteomes" id="UP001556220">
    <property type="component" value="Unassembled WGS sequence"/>
</dbReference>
<keyword evidence="4" id="KW-1185">Reference proteome</keyword>
<dbReference type="PROSITE" id="PS50005">
    <property type="entry name" value="TPR"/>
    <property type="match status" value="1"/>
</dbReference>
<reference evidence="3 4" key="1">
    <citation type="submission" date="2024-06" db="EMBL/GenBank/DDBJ databases">
        <authorList>
            <person name="Woo H."/>
        </authorList>
    </citation>
    <scope>NUCLEOTIDE SEQUENCE [LARGE SCALE GENOMIC DNA]</scope>
    <source>
        <strain evidence="3 4">Si-c</strain>
    </source>
</reference>
<sequence length="600" mass="67124">MAAVIALARSLPAPADAHETVRLLLGLALHASERNEEAAACFRQLVREHPATPAYWNNLAITAQLGGVLDEAEHAFQQALSLSPDDAQFHHNYGLLLARQGRWREARQCQFDAAERAPGFIDARLQGALACHVCGDLPGEEAMLQGVAHWPPQPAEQALSLATMLSTRGEQPVAFDVLDKAVLPAGEEARFLAWRITAMRASLYERGNQLDQARAELALLPMDDIAALPTEHESVRCRIWSVRATVLTREGDHRGAAGLWQHMLDHAPIAELRITAAFGLAAARDKLHQHAQAWEALRLAHALQCESVRHIVPHLLDEHAQSLPMVNHRVTRRARDAWAALPAPRSGQSPVFVVGFPRSGTTLLEQMIDAHPDFRSMDERAFIYDLIERMEHAGQAYPGDLATLQADETRMLRQAYDGMVARVLPGLGRARLVDKNPLNMLTLPMMARLYPEARFILCLRHPCDVLLSCYMLPFRSPSFMTLCSSLPRLARGYAQAFEQWLAHVEVFAPRVLEWRYESVVSRFDEHVARLGHFLGVEDTEPMASFAAHAKAKGYISTPSYAQVTQGIHRNAVGRWHAYREHFEPVLPILRPMMERLGYEM</sequence>
<comment type="caution">
    <text evidence="3">The sequence shown here is derived from an EMBL/GenBank/DDBJ whole genome shotgun (WGS) entry which is preliminary data.</text>
</comment>
<dbReference type="Pfam" id="PF13469">
    <property type="entry name" value="Sulfotransfer_3"/>
    <property type="match status" value="1"/>
</dbReference>
<evidence type="ECO:0000256" key="1">
    <source>
        <dbReference type="ARBA" id="ARBA00022679"/>
    </source>
</evidence>
<accession>A0ABV3QCK8</accession>